<sequence length="384" mass="43415">MGLNDEVFLKSERQVELYEKAAKISDQVSQYAKVADQEARFLDQTLKVLKRYNYLSIVLPETYGGEDLSLYEWLLMQVKIAEGDGATALSVGWHLGLLMEIKAEGIWSNSINEFIAKEAAKQKLFNRASTERNTGSPTRGGKPETTAVLGQDVYLLNGRKTFTTMAEKLDYALVSAYMPEEESVSWFLVDMLKEGVSIDRTWDTLGMRGTGSDDLVLDDVLIDSEFHVEHNGNKQSLPKAWLLHIPACYLGIAQAALKDAVTFARGFQPNSLDHPIAKTHQVRQKLGEMNLLLMRSRHLLFDLARRWDEEEQRERLVNEIAMVKVNVTNDAQRVVDLAMRIAGGRGLSKTFNFERYYRDVRAGLHNPPLDDVVYEQLAALALDE</sequence>
<evidence type="ECO:0000313" key="10">
    <source>
        <dbReference type="EMBL" id="GEN46096.1"/>
    </source>
</evidence>
<dbReference type="RefSeq" id="WP_246118841.1">
    <property type="nucleotide sequence ID" value="NZ_BJYA01000012.1"/>
</dbReference>
<dbReference type="Gene3D" id="2.40.110.10">
    <property type="entry name" value="Butyryl-CoA Dehydrogenase, subunit A, domain 2"/>
    <property type="match status" value="1"/>
</dbReference>
<dbReference type="AlphaFoldDB" id="A0A511W4R0"/>
<dbReference type="Pfam" id="PF02770">
    <property type="entry name" value="Acyl-CoA_dh_M"/>
    <property type="match status" value="1"/>
</dbReference>
<evidence type="ECO:0000256" key="4">
    <source>
        <dbReference type="ARBA" id="ARBA00022827"/>
    </source>
</evidence>
<dbReference type="InterPro" id="IPR006091">
    <property type="entry name" value="Acyl-CoA_Oxase/DH_mid-dom"/>
</dbReference>
<dbReference type="SUPFAM" id="SSF47203">
    <property type="entry name" value="Acyl-CoA dehydrogenase C-terminal domain-like"/>
    <property type="match status" value="1"/>
</dbReference>
<dbReference type="CDD" id="cd00567">
    <property type="entry name" value="ACAD"/>
    <property type="match status" value="1"/>
</dbReference>
<evidence type="ECO:0000259" key="9">
    <source>
        <dbReference type="Pfam" id="PF02771"/>
    </source>
</evidence>
<protein>
    <submittedName>
        <fullName evidence="10">Putative acyl-CoA dehydrogenase YdbM</fullName>
    </submittedName>
</protein>
<feature type="domain" description="Acyl-CoA oxidase/dehydrogenase middle" evidence="8">
    <location>
        <begin position="128"/>
        <end position="220"/>
    </location>
</feature>
<keyword evidence="5 6" id="KW-0560">Oxidoreductase</keyword>
<keyword evidence="4 6" id="KW-0274">FAD</keyword>
<feature type="domain" description="Acyl-CoA dehydrogenase/oxidase C-terminal" evidence="7">
    <location>
        <begin position="246"/>
        <end position="362"/>
    </location>
</feature>
<comment type="cofactor">
    <cofactor evidence="1 6">
        <name>FAD</name>
        <dbReference type="ChEBI" id="CHEBI:57692"/>
    </cofactor>
</comment>
<dbReference type="InterPro" id="IPR046373">
    <property type="entry name" value="Acyl-CoA_Oxase/DH_mid-dom_sf"/>
</dbReference>
<proteinExistence type="inferred from homology"/>
<keyword evidence="3 6" id="KW-0285">Flavoprotein</keyword>
<comment type="caution">
    <text evidence="10">The sequence shown here is derived from an EMBL/GenBank/DDBJ whole genome shotgun (WGS) entry which is preliminary data.</text>
</comment>
<dbReference type="SUPFAM" id="SSF56645">
    <property type="entry name" value="Acyl-CoA dehydrogenase NM domain-like"/>
    <property type="match status" value="1"/>
</dbReference>
<dbReference type="EMBL" id="BJYA01000012">
    <property type="protein sequence ID" value="GEN46096.1"/>
    <property type="molecule type" value="Genomic_DNA"/>
</dbReference>
<dbReference type="Gene3D" id="1.20.140.10">
    <property type="entry name" value="Butyryl-CoA Dehydrogenase, subunit A, domain 3"/>
    <property type="match status" value="1"/>
</dbReference>
<evidence type="ECO:0000256" key="3">
    <source>
        <dbReference type="ARBA" id="ARBA00022630"/>
    </source>
</evidence>
<evidence type="ECO:0000259" key="8">
    <source>
        <dbReference type="Pfam" id="PF02770"/>
    </source>
</evidence>
<gene>
    <name evidence="10" type="primary">ydbM</name>
    <name evidence="10" type="ORF">AHA02nite_18720</name>
</gene>
<dbReference type="InterPro" id="IPR036250">
    <property type="entry name" value="AcylCo_DH-like_C"/>
</dbReference>
<reference evidence="10 11" key="1">
    <citation type="submission" date="2019-07" db="EMBL/GenBank/DDBJ databases">
        <title>Whole genome shotgun sequence of Alkalibacillus haloalkaliphilus NBRC 103110.</title>
        <authorList>
            <person name="Hosoyama A."/>
            <person name="Uohara A."/>
            <person name="Ohji S."/>
            <person name="Ichikawa N."/>
        </authorList>
    </citation>
    <scope>NUCLEOTIDE SEQUENCE [LARGE SCALE GENOMIC DNA]</scope>
    <source>
        <strain evidence="10 11">NBRC 103110</strain>
    </source>
</reference>
<evidence type="ECO:0000256" key="5">
    <source>
        <dbReference type="ARBA" id="ARBA00023002"/>
    </source>
</evidence>
<evidence type="ECO:0000259" key="7">
    <source>
        <dbReference type="Pfam" id="PF00441"/>
    </source>
</evidence>
<dbReference type="PANTHER" id="PTHR43884">
    <property type="entry name" value="ACYL-COA DEHYDROGENASE"/>
    <property type="match status" value="1"/>
</dbReference>
<dbReference type="InterPro" id="IPR009100">
    <property type="entry name" value="AcylCoA_DH/oxidase_NM_dom_sf"/>
</dbReference>
<accession>A0A511W4R0</accession>
<dbReference type="PIRSF" id="PIRSF016578">
    <property type="entry name" value="HsaA"/>
    <property type="match status" value="1"/>
</dbReference>
<dbReference type="GO" id="GO:0050660">
    <property type="term" value="F:flavin adenine dinucleotide binding"/>
    <property type="evidence" value="ECO:0007669"/>
    <property type="project" value="InterPro"/>
</dbReference>
<dbReference type="InterPro" id="IPR037069">
    <property type="entry name" value="AcylCoA_DH/ox_N_sf"/>
</dbReference>
<dbReference type="InterPro" id="IPR009075">
    <property type="entry name" value="AcylCo_DH/oxidase_C"/>
</dbReference>
<evidence type="ECO:0000313" key="11">
    <source>
        <dbReference type="Proteomes" id="UP000321440"/>
    </source>
</evidence>
<dbReference type="GO" id="GO:0003995">
    <property type="term" value="F:acyl-CoA dehydrogenase activity"/>
    <property type="evidence" value="ECO:0007669"/>
    <property type="project" value="TreeGrafter"/>
</dbReference>
<name>A0A511W4R0_9BACI</name>
<feature type="domain" description="Acyl-CoA dehydrogenase/oxidase N-terminal" evidence="9">
    <location>
        <begin position="12"/>
        <end position="100"/>
    </location>
</feature>
<dbReference type="InterPro" id="IPR013786">
    <property type="entry name" value="AcylCoA_DH/ox_N"/>
</dbReference>
<evidence type="ECO:0000256" key="1">
    <source>
        <dbReference type="ARBA" id="ARBA00001974"/>
    </source>
</evidence>
<dbReference type="PANTHER" id="PTHR43884:SF25">
    <property type="entry name" value="ACYL-COA DEHYDROGENASE YDBM-RELATED"/>
    <property type="match status" value="1"/>
</dbReference>
<evidence type="ECO:0000256" key="2">
    <source>
        <dbReference type="ARBA" id="ARBA00009347"/>
    </source>
</evidence>
<dbReference type="Pfam" id="PF00441">
    <property type="entry name" value="Acyl-CoA_dh_1"/>
    <property type="match status" value="1"/>
</dbReference>
<comment type="similarity">
    <text evidence="2 6">Belongs to the acyl-CoA dehydrogenase family.</text>
</comment>
<evidence type="ECO:0000256" key="6">
    <source>
        <dbReference type="RuleBase" id="RU362125"/>
    </source>
</evidence>
<organism evidence="10 11">
    <name type="scientific">Alkalibacillus haloalkaliphilus</name>
    <dbReference type="NCBI Taxonomy" id="94136"/>
    <lineage>
        <taxon>Bacteria</taxon>
        <taxon>Bacillati</taxon>
        <taxon>Bacillota</taxon>
        <taxon>Bacilli</taxon>
        <taxon>Bacillales</taxon>
        <taxon>Bacillaceae</taxon>
        <taxon>Alkalibacillus</taxon>
    </lineage>
</organism>
<keyword evidence="11" id="KW-1185">Reference proteome</keyword>
<dbReference type="Gene3D" id="1.10.540.10">
    <property type="entry name" value="Acyl-CoA dehydrogenase/oxidase, N-terminal domain"/>
    <property type="match status" value="1"/>
</dbReference>
<dbReference type="Proteomes" id="UP000321440">
    <property type="component" value="Unassembled WGS sequence"/>
</dbReference>
<dbReference type="Pfam" id="PF02771">
    <property type="entry name" value="Acyl-CoA_dh_N"/>
    <property type="match status" value="1"/>
</dbReference>